<keyword evidence="3" id="KW-1185">Reference proteome</keyword>
<feature type="transmembrane region" description="Helical" evidence="1">
    <location>
        <begin position="243"/>
        <end position="264"/>
    </location>
</feature>
<comment type="caution">
    <text evidence="2">The sequence shown here is derived from an EMBL/GenBank/DDBJ whole genome shotgun (WGS) entry which is preliminary data.</text>
</comment>
<evidence type="ECO:0000313" key="2">
    <source>
        <dbReference type="EMBL" id="KFF30233.1"/>
    </source>
</evidence>
<feature type="transmembrane region" description="Helical" evidence="1">
    <location>
        <begin position="158"/>
        <end position="183"/>
    </location>
</feature>
<feature type="transmembrane region" description="Helical" evidence="1">
    <location>
        <begin position="293"/>
        <end position="312"/>
    </location>
</feature>
<accession>A0A086BMR9</accession>
<keyword evidence="1" id="KW-0472">Membrane</keyword>
<feature type="transmembrane region" description="Helical" evidence="1">
    <location>
        <begin position="128"/>
        <end position="146"/>
    </location>
</feature>
<name>A0A086BMR9_9FLAO</name>
<dbReference type="AlphaFoldDB" id="A0A086BMR9"/>
<dbReference type="eggNOG" id="ENOG5033RHY">
    <property type="taxonomic scope" value="Bacteria"/>
</dbReference>
<sequence length="408" mass="47707">MNNKSTFQLVLSILFLAIIYILSVASDPSLGDSLIFTIQGYHGFSFDSNATNHLLFSNFLAFIHILLPFINVHFLFVGVSILSGLLFLFYLQKLLEISEVSSRSSILCILLMGLSFTFWRQSIITEVYTFYLLFVVLFLIHVFKFIQEKKSKHFYRVSFFFGLLFLIHIQTILFIPLYCYLIFKNSKTLKNHLLYGLLITIGLFLVLLIPPLLGHHSFIAIFTNPDYTESIFNLDLKVISKSILKNSGILIYNFLFFIIFIFWGFKNKKLLDYFIVGALPFIAFCIKHNVSDIYVFHLVLYIFILILIGRGLDRFPKIYVVAPLILPLIYFLSYKIVKETPTGEQLEKEKEYKGGVRYMLFPPLNKNPDLNYFIIKYKEDSLYKDPFLKSLYSDVIEWEKIKNNYSKK</sequence>
<reference evidence="2 3" key="1">
    <citation type="submission" date="2014-07" db="EMBL/GenBank/DDBJ databases">
        <title>Genome of Chryseobacterium piperi CTM.</title>
        <authorList>
            <person name="Pipes S.E."/>
            <person name="Stropko S.J."/>
            <person name="Newman J.D."/>
        </authorList>
    </citation>
    <scope>NUCLEOTIDE SEQUENCE [LARGE SCALE GENOMIC DNA]</scope>
    <source>
        <strain evidence="2 3">CTM</strain>
    </source>
</reference>
<feature type="transmembrane region" description="Helical" evidence="1">
    <location>
        <begin position="270"/>
        <end position="286"/>
    </location>
</feature>
<proteinExistence type="predicted"/>
<dbReference type="Pfam" id="PF11028">
    <property type="entry name" value="TMEM260-like"/>
    <property type="match status" value="1"/>
</dbReference>
<feature type="transmembrane region" description="Helical" evidence="1">
    <location>
        <begin position="195"/>
        <end position="222"/>
    </location>
</feature>
<protein>
    <submittedName>
        <fullName evidence="2">Uncharacterized protein</fullName>
    </submittedName>
</protein>
<feature type="transmembrane region" description="Helical" evidence="1">
    <location>
        <begin position="103"/>
        <end position="122"/>
    </location>
</feature>
<dbReference type="Proteomes" id="UP000028709">
    <property type="component" value="Unassembled WGS sequence"/>
</dbReference>
<feature type="transmembrane region" description="Helical" evidence="1">
    <location>
        <begin position="7"/>
        <end position="25"/>
    </location>
</feature>
<dbReference type="EMBL" id="JPRJ01000001">
    <property type="protein sequence ID" value="KFF30233.1"/>
    <property type="molecule type" value="Genomic_DNA"/>
</dbReference>
<keyword evidence="1" id="KW-0812">Transmembrane</keyword>
<organism evidence="2 3">
    <name type="scientific">Chryseobacterium piperi</name>
    <dbReference type="NCBI Taxonomy" id="558152"/>
    <lineage>
        <taxon>Bacteria</taxon>
        <taxon>Pseudomonadati</taxon>
        <taxon>Bacteroidota</taxon>
        <taxon>Flavobacteriia</taxon>
        <taxon>Flavobacteriales</taxon>
        <taxon>Weeksellaceae</taxon>
        <taxon>Chryseobacterium group</taxon>
        <taxon>Chryseobacterium</taxon>
    </lineage>
</organism>
<keyword evidence="1" id="KW-1133">Transmembrane helix</keyword>
<evidence type="ECO:0000313" key="3">
    <source>
        <dbReference type="Proteomes" id="UP000028709"/>
    </source>
</evidence>
<feature type="transmembrane region" description="Helical" evidence="1">
    <location>
        <begin position="61"/>
        <end position="91"/>
    </location>
</feature>
<evidence type="ECO:0000256" key="1">
    <source>
        <dbReference type="SAM" id="Phobius"/>
    </source>
</evidence>
<dbReference type="OrthoDB" id="1232225at2"/>
<dbReference type="KEGG" id="cpip:CJF12_12535"/>
<gene>
    <name evidence="2" type="ORF">IQ37_00135</name>
</gene>
<feature type="transmembrane region" description="Helical" evidence="1">
    <location>
        <begin position="318"/>
        <end position="337"/>
    </location>
</feature>
<dbReference type="RefSeq" id="WP_034680339.1">
    <property type="nucleotide sequence ID" value="NZ_CP023049.2"/>
</dbReference>
<dbReference type="InterPro" id="IPR021280">
    <property type="entry name" value="TMEM260-like"/>
</dbReference>